<keyword evidence="1" id="KW-0472">Membrane</keyword>
<accession>A0AAX1NCD0</accession>
<protein>
    <submittedName>
        <fullName evidence="2">Uncharacterized protein</fullName>
    </submittedName>
</protein>
<keyword evidence="1" id="KW-1133">Transmembrane helix</keyword>
<gene>
    <name evidence="2" type="ORF">KMW28_22785</name>
</gene>
<keyword evidence="1" id="KW-0812">Transmembrane</keyword>
<dbReference type="Proteomes" id="UP000678679">
    <property type="component" value="Chromosome 2"/>
</dbReference>
<reference evidence="2 3" key="1">
    <citation type="submission" date="2021-05" db="EMBL/GenBank/DDBJ databases">
        <title>Comparative genomic studies on the polysaccharide-degrading batcterial strains of the Flammeovirga genus.</title>
        <authorList>
            <person name="Zewei F."/>
            <person name="Zheng Z."/>
            <person name="Yu L."/>
            <person name="Ruyue G."/>
            <person name="Yanhong M."/>
            <person name="Yuanyuan C."/>
            <person name="Jingyan G."/>
            <person name="Wenjun H."/>
        </authorList>
    </citation>
    <scope>NUCLEOTIDE SEQUENCE [LARGE SCALE GENOMIC DNA]</scope>
    <source>
        <strain evidence="2 3">NBRC:100898</strain>
    </source>
</reference>
<feature type="transmembrane region" description="Helical" evidence="1">
    <location>
        <begin position="91"/>
        <end position="110"/>
    </location>
</feature>
<proteinExistence type="predicted"/>
<evidence type="ECO:0000313" key="2">
    <source>
        <dbReference type="EMBL" id="QWG05250.1"/>
    </source>
</evidence>
<evidence type="ECO:0000256" key="1">
    <source>
        <dbReference type="SAM" id="Phobius"/>
    </source>
</evidence>
<organism evidence="2 3">
    <name type="scientific">Flammeovirga yaeyamensis</name>
    <dbReference type="NCBI Taxonomy" id="367791"/>
    <lineage>
        <taxon>Bacteria</taxon>
        <taxon>Pseudomonadati</taxon>
        <taxon>Bacteroidota</taxon>
        <taxon>Cytophagia</taxon>
        <taxon>Cytophagales</taxon>
        <taxon>Flammeovirgaceae</taxon>
        <taxon>Flammeovirga</taxon>
    </lineage>
</organism>
<sequence length="156" mass="18616">MVFKELKDQLLNDKILANLRSTEIGETKKFKKYKNDHSHTGWVKCKRIDSNDYRISFINIRKDASFLYPIILLKIENQNSFKLTQSINFKALFLFGIVGLVFLAVMNKFFFPDVQVQRFEPFIPFIFGLGIHFFEYIVNVIFGLEKRFKEYFYQVD</sequence>
<dbReference type="KEGG" id="fya:KMW28_22785"/>
<keyword evidence="3" id="KW-1185">Reference proteome</keyword>
<dbReference type="RefSeq" id="WP_169662083.1">
    <property type="nucleotide sequence ID" value="NZ_CP076133.1"/>
</dbReference>
<feature type="transmembrane region" description="Helical" evidence="1">
    <location>
        <begin position="122"/>
        <end position="144"/>
    </location>
</feature>
<evidence type="ECO:0000313" key="3">
    <source>
        <dbReference type="Proteomes" id="UP000678679"/>
    </source>
</evidence>
<name>A0AAX1NCD0_9BACT</name>
<dbReference type="EMBL" id="CP076133">
    <property type="protein sequence ID" value="QWG05250.1"/>
    <property type="molecule type" value="Genomic_DNA"/>
</dbReference>
<dbReference type="AlphaFoldDB" id="A0AAX1NCD0"/>